<dbReference type="InterPro" id="IPR009081">
    <property type="entry name" value="PP-bd_ACP"/>
</dbReference>
<dbReference type="SMART" id="SM00823">
    <property type="entry name" value="PKS_PP"/>
    <property type="match status" value="1"/>
</dbReference>
<dbReference type="SUPFAM" id="SSF56801">
    <property type="entry name" value="Acetyl-CoA synthetase-like"/>
    <property type="match status" value="1"/>
</dbReference>
<dbReference type="PATRIC" id="fig|2064.6.peg.2366"/>
<dbReference type="FunFam" id="1.10.1200.10:FF:000016">
    <property type="entry name" value="Non-ribosomal peptide synthase"/>
    <property type="match status" value="1"/>
</dbReference>
<dbReference type="FunFam" id="3.40.50.980:FF:000002">
    <property type="entry name" value="Enterobactin synthetase component F"/>
    <property type="match status" value="1"/>
</dbReference>
<dbReference type="CDD" id="cd19531">
    <property type="entry name" value="LCL_NRPS-like"/>
    <property type="match status" value="1"/>
</dbReference>
<gene>
    <name evidence="7" type="ORF">TR51_11035</name>
</gene>
<evidence type="ECO:0000256" key="1">
    <source>
        <dbReference type="ARBA" id="ARBA00001957"/>
    </source>
</evidence>
<name>A0A0D0Q1C6_KITGR</name>
<dbReference type="Gene3D" id="1.10.1200.10">
    <property type="entry name" value="ACP-like"/>
    <property type="match status" value="1"/>
</dbReference>
<accession>A0A0D0Q1C6</accession>
<keyword evidence="3" id="KW-0596">Phosphopantetheine</keyword>
<dbReference type="InterPro" id="IPR045851">
    <property type="entry name" value="AMP-bd_C_sf"/>
</dbReference>
<dbReference type="Gene3D" id="2.30.38.10">
    <property type="entry name" value="Luciferase, Domain 3"/>
    <property type="match status" value="1"/>
</dbReference>
<dbReference type="Gene3D" id="3.30.559.10">
    <property type="entry name" value="Chloramphenicol acetyltransferase-like domain"/>
    <property type="match status" value="1"/>
</dbReference>
<comment type="similarity">
    <text evidence="2">Belongs to the ATP-dependent AMP-binding enzyme family.</text>
</comment>
<dbReference type="NCBIfam" id="TIGR01733">
    <property type="entry name" value="AA-adenyl-dom"/>
    <property type="match status" value="1"/>
</dbReference>
<dbReference type="GO" id="GO:0008610">
    <property type="term" value="P:lipid biosynthetic process"/>
    <property type="evidence" value="ECO:0007669"/>
    <property type="project" value="UniProtKB-ARBA"/>
</dbReference>
<proteinExistence type="inferred from homology"/>
<dbReference type="FunFam" id="3.40.50.12780:FF:000012">
    <property type="entry name" value="Non-ribosomal peptide synthetase"/>
    <property type="match status" value="1"/>
</dbReference>
<dbReference type="STRING" id="2064.TR51_11035"/>
<comment type="cofactor">
    <cofactor evidence="1">
        <name>pantetheine 4'-phosphate</name>
        <dbReference type="ChEBI" id="CHEBI:47942"/>
    </cofactor>
</comment>
<protein>
    <submittedName>
        <fullName evidence="7">Tyrocidine synthase 3</fullName>
    </submittedName>
</protein>
<dbReference type="InterPro" id="IPR020806">
    <property type="entry name" value="PKS_PP-bd"/>
</dbReference>
<dbReference type="SUPFAM" id="SSF52777">
    <property type="entry name" value="CoA-dependent acyltransferases"/>
    <property type="match status" value="2"/>
</dbReference>
<dbReference type="GO" id="GO:0017000">
    <property type="term" value="P:antibiotic biosynthetic process"/>
    <property type="evidence" value="ECO:0007669"/>
    <property type="project" value="UniProtKB-ARBA"/>
</dbReference>
<evidence type="ECO:0000259" key="6">
    <source>
        <dbReference type="PROSITE" id="PS50075"/>
    </source>
</evidence>
<dbReference type="Gene3D" id="3.40.50.980">
    <property type="match status" value="2"/>
</dbReference>
<dbReference type="InterPro" id="IPR000873">
    <property type="entry name" value="AMP-dep_synth/lig_dom"/>
</dbReference>
<dbReference type="InterPro" id="IPR020845">
    <property type="entry name" value="AMP-binding_CS"/>
</dbReference>
<keyword evidence="8" id="KW-1185">Reference proteome</keyword>
<dbReference type="Gene3D" id="3.30.559.30">
    <property type="entry name" value="Nonribosomal peptide synthetase, condensation domain"/>
    <property type="match status" value="1"/>
</dbReference>
<dbReference type="Pfam" id="PF00550">
    <property type="entry name" value="PP-binding"/>
    <property type="match status" value="1"/>
</dbReference>
<dbReference type="InterPro" id="IPR010071">
    <property type="entry name" value="AA_adenyl_dom"/>
</dbReference>
<dbReference type="RefSeq" id="WP_052509249.1">
    <property type="nucleotide sequence ID" value="NZ_JXZB01000002.1"/>
</dbReference>
<feature type="domain" description="Carrier" evidence="6">
    <location>
        <begin position="1000"/>
        <end position="1075"/>
    </location>
</feature>
<dbReference type="GO" id="GO:0003824">
    <property type="term" value="F:catalytic activity"/>
    <property type="evidence" value="ECO:0007669"/>
    <property type="project" value="InterPro"/>
</dbReference>
<dbReference type="Proteomes" id="UP000032066">
    <property type="component" value="Unassembled WGS sequence"/>
</dbReference>
<dbReference type="CDD" id="cd17646">
    <property type="entry name" value="A_NRPS_AB3403-like"/>
    <property type="match status" value="1"/>
</dbReference>
<comment type="caution">
    <text evidence="7">The sequence shown here is derived from an EMBL/GenBank/DDBJ whole genome shotgun (WGS) entry which is preliminary data.</text>
</comment>
<dbReference type="GO" id="GO:0044550">
    <property type="term" value="P:secondary metabolite biosynthetic process"/>
    <property type="evidence" value="ECO:0007669"/>
    <property type="project" value="UniProtKB-ARBA"/>
</dbReference>
<evidence type="ECO:0000256" key="2">
    <source>
        <dbReference type="ARBA" id="ARBA00006432"/>
    </source>
</evidence>
<dbReference type="InterPro" id="IPR006162">
    <property type="entry name" value="Ppantetheine_attach_site"/>
</dbReference>
<reference evidence="7 8" key="1">
    <citation type="submission" date="2015-02" db="EMBL/GenBank/DDBJ databases">
        <title>Draft genome sequence of Kitasatospora griseola MF730-N6, a bafilomycin, terpentecin and satosporin producer.</title>
        <authorList>
            <person name="Arens J.C."/>
            <person name="Haltli B."/>
            <person name="Kerr R.G."/>
        </authorList>
    </citation>
    <scope>NUCLEOTIDE SEQUENCE [LARGE SCALE GENOMIC DNA]</scope>
    <source>
        <strain evidence="7 8">MF730-N6</strain>
    </source>
</reference>
<feature type="region of interest" description="Disordered" evidence="5">
    <location>
        <begin position="1091"/>
        <end position="1112"/>
    </location>
</feature>
<dbReference type="PROSITE" id="PS00012">
    <property type="entry name" value="PHOSPHOPANTETHEINE"/>
    <property type="match status" value="1"/>
</dbReference>
<dbReference type="FunFam" id="2.30.38.10:FF:000001">
    <property type="entry name" value="Non-ribosomal peptide synthetase PvdI"/>
    <property type="match status" value="1"/>
</dbReference>
<evidence type="ECO:0000313" key="7">
    <source>
        <dbReference type="EMBL" id="KIQ64708.1"/>
    </source>
</evidence>
<dbReference type="GO" id="GO:0043041">
    <property type="term" value="P:amino acid activation for nonribosomal peptide biosynthetic process"/>
    <property type="evidence" value="ECO:0007669"/>
    <property type="project" value="TreeGrafter"/>
</dbReference>
<dbReference type="GO" id="GO:0005829">
    <property type="term" value="C:cytosol"/>
    <property type="evidence" value="ECO:0007669"/>
    <property type="project" value="TreeGrafter"/>
</dbReference>
<dbReference type="InterPro" id="IPR036736">
    <property type="entry name" value="ACP-like_sf"/>
</dbReference>
<feature type="compositionally biased region" description="Basic and acidic residues" evidence="5">
    <location>
        <begin position="978"/>
        <end position="993"/>
    </location>
</feature>
<evidence type="ECO:0000313" key="8">
    <source>
        <dbReference type="Proteomes" id="UP000032066"/>
    </source>
</evidence>
<evidence type="ECO:0000256" key="3">
    <source>
        <dbReference type="ARBA" id="ARBA00022450"/>
    </source>
</evidence>
<dbReference type="Pfam" id="PF00501">
    <property type="entry name" value="AMP-binding"/>
    <property type="match status" value="1"/>
</dbReference>
<feature type="compositionally biased region" description="Basic residues" evidence="5">
    <location>
        <begin position="1091"/>
        <end position="1102"/>
    </location>
</feature>
<dbReference type="PANTHER" id="PTHR45527:SF1">
    <property type="entry name" value="FATTY ACID SYNTHASE"/>
    <property type="match status" value="1"/>
</dbReference>
<dbReference type="FunFam" id="3.40.50.980:FF:000001">
    <property type="entry name" value="Non-ribosomal peptide synthetase"/>
    <property type="match status" value="1"/>
</dbReference>
<dbReference type="GO" id="GO:0072330">
    <property type="term" value="P:monocarboxylic acid biosynthetic process"/>
    <property type="evidence" value="ECO:0007669"/>
    <property type="project" value="UniProtKB-ARBA"/>
</dbReference>
<sequence>MTDTLDTKLAALERKLAALPPEQRAKYERLLKEQAEAGTVFPLSVTQQGIWFFEQLRPSNPAYTILGAVRLRGALDTAVLRKAAAEVVRRHESLRTVFELRDGRPVQVVRPELPLDFAESPAADGQPLEAAIAAAVAGPFDLAAGPLLRLRLLHLGPQDQVLAVAMHHLVSDGWSMGLLITELGTLYEAFGAGRPSPLPGLPIQYGDFAAWQQKQAETADQAAHLAYWREHLAGAPAQLTLPTDRPRPSVQGFNGASCPVELEQPLMAELAALGRANGATSYMVLLALFHVLLHRWSGQQDVVVGVPTAGRERAELEPLIGFFVNTLPVRVGLDGDPSFAAVLGRVREACLGLYAHQDVPFERLVEELRPERDLSRPPIFQSCFSYQDDPVAARPIGGLRLERLELPAQGARFDLEFQSFTRDGALSGWFEYDRDLFEPDTMARMAGHFRRLAELVVAAPDTPVAELELLDADERRQALAAGEGAAREWPGAGWIHEVFQQQAHRTPDAEALRFEGESLSYAELNRRANRLAHTLIRLGTGPDSLVGVAMERSVELVVALLAVLKAGGAYVALDPGLPAQRLAGMLEDALAPVLLTQRHVRDRLPDTGSATVLLVEEHAAGGADTDPNVELSGEHAAYVIFTSGSTGRPKGVVNVHAGIRNRLLWMQDAYRLDGTDRVLQKTPFSFDVSVWEFFWPLMAGATLVVARPDGHRDPAYLVRTLREESVTTAHFVPSMLQAFVQEPGVEECTALRRVVCSGEALPRSLQDRFFARSGAELHNLYGPTEAAVDVTAWACRRDDDPRAVPIGRPIANTRMYVLDRALRPVPPGVAGELHIAGANLSRGYLGDPERTAERFVADPFDPAPGARLYRTGDLARFRSDGAIEYLGRLDHQVKLRGLRIELGEIESALTGHPRVREAVVTARQQPAGDVRLVAHLTAEGDAPATGELISFLKERLPEYMVPSAFMVLDAFPLTSSGKTDRKALPEPPADRPELASGYTAPGAGLEESLAELWRELLGARRVGRDDNFFELGGHSLLMVELRARLAARLGHELSMVELFQHPTVGSLAGHLERSGRQDDALLTAARDRAANRRRRAAVRRGRSTPATDASDR</sequence>
<dbReference type="OrthoDB" id="2472181at2"/>
<dbReference type="Pfam" id="PF00668">
    <property type="entry name" value="Condensation"/>
    <property type="match status" value="1"/>
</dbReference>
<dbReference type="PROSITE" id="PS00455">
    <property type="entry name" value="AMP_BINDING"/>
    <property type="match status" value="1"/>
</dbReference>
<feature type="region of interest" description="Disordered" evidence="5">
    <location>
        <begin position="977"/>
        <end position="1001"/>
    </location>
</feature>
<dbReference type="Pfam" id="PF13193">
    <property type="entry name" value="AMP-binding_C"/>
    <property type="match status" value="1"/>
</dbReference>
<dbReference type="FunFam" id="3.30.300.30:FF:000010">
    <property type="entry name" value="Enterobactin synthetase component F"/>
    <property type="match status" value="1"/>
</dbReference>
<keyword evidence="4" id="KW-0597">Phosphoprotein</keyword>
<evidence type="ECO:0000256" key="5">
    <source>
        <dbReference type="SAM" id="MobiDB-lite"/>
    </source>
</evidence>
<dbReference type="InterPro" id="IPR025110">
    <property type="entry name" value="AMP-bd_C"/>
</dbReference>
<dbReference type="InterPro" id="IPR023213">
    <property type="entry name" value="CAT-like_dom_sf"/>
</dbReference>
<dbReference type="Gene3D" id="3.30.300.30">
    <property type="match status" value="1"/>
</dbReference>
<dbReference type="AlphaFoldDB" id="A0A0D0Q1C6"/>
<dbReference type="InterPro" id="IPR001242">
    <property type="entry name" value="Condensation_dom"/>
</dbReference>
<dbReference type="EMBL" id="JXZB01000002">
    <property type="protein sequence ID" value="KIQ64708.1"/>
    <property type="molecule type" value="Genomic_DNA"/>
</dbReference>
<dbReference type="SUPFAM" id="SSF47336">
    <property type="entry name" value="ACP-like"/>
    <property type="match status" value="1"/>
</dbReference>
<dbReference type="PROSITE" id="PS50075">
    <property type="entry name" value="CARRIER"/>
    <property type="match status" value="1"/>
</dbReference>
<organism evidence="7 8">
    <name type="scientific">Kitasatospora griseola</name>
    <name type="common">Streptomyces griseolosporeus</name>
    <dbReference type="NCBI Taxonomy" id="2064"/>
    <lineage>
        <taxon>Bacteria</taxon>
        <taxon>Bacillati</taxon>
        <taxon>Actinomycetota</taxon>
        <taxon>Actinomycetes</taxon>
        <taxon>Kitasatosporales</taxon>
        <taxon>Streptomycetaceae</taxon>
        <taxon>Kitasatospora</taxon>
    </lineage>
</organism>
<dbReference type="PANTHER" id="PTHR45527">
    <property type="entry name" value="NONRIBOSOMAL PEPTIDE SYNTHETASE"/>
    <property type="match status" value="1"/>
</dbReference>
<dbReference type="GO" id="GO:0031177">
    <property type="term" value="F:phosphopantetheine binding"/>
    <property type="evidence" value="ECO:0007669"/>
    <property type="project" value="InterPro"/>
</dbReference>
<evidence type="ECO:0000256" key="4">
    <source>
        <dbReference type="ARBA" id="ARBA00022553"/>
    </source>
</evidence>